<evidence type="ECO:0000313" key="1">
    <source>
        <dbReference type="EMBL" id="GAA1719373.1"/>
    </source>
</evidence>
<reference evidence="2" key="1">
    <citation type="journal article" date="2019" name="Int. J. Syst. Evol. Microbiol.">
        <title>The Global Catalogue of Microorganisms (GCM) 10K type strain sequencing project: providing services to taxonomists for standard genome sequencing and annotation.</title>
        <authorList>
            <consortium name="The Broad Institute Genomics Platform"/>
            <consortium name="The Broad Institute Genome Sequencing Center for Infectious Disease"/>
            <person name="Wu L."/>
            <person name="Ma J."/>
        </authorList>
    </citation>
    <scope>NUCLEOTIDE SEQUENCE [LARGE SCALE GENOMIC DNA]</scope>
    <source>
        <strain evidence="2">JCM 13244</strain>
    </source>
</reference>
<gene>
    <name evidence="1" type="ORF">GCM10009680_71030</name>
</gene>
<protein>
    <recommendedName>
        <fullName evidence="3">ATP-binding protein</fullName>
    </recommendedName>
</protein>
<dbReference type="PANTHER" id="PTHR35526:SF3">
    <property type="entry name" value="ANTI-SIGMA-F FACTOR RSBW"/>
    <property type="match status" value="1"/>
</dbReference>
<evidence type="ECO:0000313" key="2">
    <source>
        <dbReference type="Proteomes" id="UP001499947"/>
    </source>
</evidence>
<dbReference type="InterPro" id="IPR036890">
    <property type="entry name" value="HATPase_C_sf"/>
</dbReference>
<keyword evidence="2" id="KW-1185">Reference proteome</keyword>
<proteinExistence type="predicted"/>
<dbReference type="Gene3D" id="3.30.565.10">
    <property type="entry name" value="Histidine kinase-like ATPase, C-terminal domain"/>
    <property type="match status" value="1"/>
</dbReference>
<dbReference type="EMBL" id="BAAALR010000087">
    <property type="protein sequence ID" value="GAA1719373.1"/>
    <property type="molecule type" value="Genomic_DNA"/>
</dbReference>
<accession>A0ABP4V9T7</accession>
<evidence type="ECO:0008006" key="3">
    <source>
        <dbReference type="Google" id="ProtNLM"/>
    </source>
</evidence>
<name>A0ABP4V9T7_9ACTN</name>
<dbReference type="CDD" id="cd16936">
    <property type="entry name" value="HATPase_RsbW-like"/>
    <property type="match status" value="1"/>
</dbReference>
<dbReference type="InterPro" id="IPR050267">
    <property type="entry name" value="Anti-sigma-factor_SerPK"/>
</dbReference>
<dbReference type="Proteomes" id="UP001499947">
    <property type="component" value="Unassembled WGS sequence"/>
</dbReference>
<dbReference type="PANTHER" id="PTHR35526">
    <property type="entry name" value="ANTI-SIGMA-F FACTOR RSBW-RELATED"/>
    <property type="match status" value="1"/>
</dbReference>
<comment type="caution">
    <text evidence="1">The sequence shown here is derived from an EMBL/GenBank/DDBJ whole genome shotgun (WGS) entry which is preliminary data.</text>
</comment>
<sequence>MSDARDERRPVLRNQGDETEDGRGLLLVDALASKWGVAERGVGKTVWCEYAIAPEGCRSQQVAGDTRADDARWWGRG</sequence>
<organism evidence="1 2">
    <name type="scientific">Streptomyces yatensis</name>
    <dbReference type="NCBI Taxonomy" id="155177"/>
    <lineage>
        <taxon>Bacteria</taxon>
        <taxon>Bacillati</taxon>
        <taxon>Actinomycetota</taxon>
        <taxon>Actinomycetes</taxon>
        <taxon>Kitasatosporales</taxon>
        <taxon>Streptomycetaceae</taxon>
        <taxon>Streptomyces</taxon>
        <taxon>Streptomyces violaceusniger group</taxon>
    </lineage>
</organism>